<keyword evidence="3" id="KW-1185">Reference proteome</keyword>
<dbReference type="KEGG" id="nba:CUN60_10980"/>
<protein>
    <submittedName>
        <fullName evidence="2">Uncharacterized protein</fullName>
    </submittedName>
</protein>
<reference evidence="3" key="1">
    <citation type="submission" date="2017-11" db="EMBL/GenBank/DDBJ databases">
        <authorList>
            <person name="Chan K.G."/>
            <person name="Lee L.S."/>
        </authorList>
    </citation>
    <scope>NUCLEOTIDE SEQUENCE [LARGE SCALE GENOMIC DNA]</scope>
    <source>
        <strain evidence="3">DSM 100970</strain>
    </source>
</reference>
<dbReference type="RefSeq" id="WP_102952081.1">
    <property type="nucleotide sequence ID" value="NZ_CP024847.1"/>
</dbReference>
<name>A0A2I7N8K8_9NEIS</name>
<sequence length="75" mass="8093">MAIAIDSDILLLVGEAVLFLCALPSIVIRGMKGIILLLCAAGCGAKVWAYWHHPVYAALTTLLIIYTGFVLFKSE</sequence>
<dbReference type="Proteomes" id="UP000236655">
    <property type="component" value="Chromosome"/>
</dbReference>
<proteinExistence type="predicted"/>
<accession>A0A2I7N8K8</accession>
<organism evidence="2 3">
    <name type="scientific">Aquella oligotrophica</name>
    <dbReference type="NCBI Taxonomy" id="2067065"/>
    <lineage>
        <taxon>Bacteria</taxon>
        <taxon>Pseudomonadati</taxon>
        <taxon>Pseudomonadota</taxon>
        <taxon>Betaproteobacteria</taxon>
        <taxon>Neisseriales</taxon>
        <taxon>Neisseriaceae</taxon>
        <taxon>Aquella</taxon>
    </lineage>
</organism>
<evidence type="ECO:0000313" key="2">
    <source>
        <dbReference type="EMBL" id="AUR52793.1"/>
    </source>
</evidence>
<keyword evidence="1" id="KW-1133">Transmembrane helix</keyword>
<feature type="transmembrane region" description="Helical" evidence="1">
    <location>
        <begin position="9"/>
        <end position="28"/>
    </location>
</feature>
<evidence type="ECO:0000256" key="1">
    <source>
        <dbReference type="SAM" id="Phobius"/>
    </source>
</evidence>
<dbReference type="AlphaFoldDB" id="A0A2I7N8K8"/>
<keyword evidence="1" id="KW-0812">Transmembrane</keyword>
<evidence type="ECO:0000313" key="3">
    <source>
        <dbReference type="Proteomes" id="UP000236655"/>
    </source>
</evidence>
<keyword evidence="1" id="KW-0472">Membrane</keyword>
<feature type="transmembrane region" description="Helical" evidence="1">
    <location>
        <begin position="55"/>
        <end position="72"/>
    </location>
</feature>
<gene>
    <name evidence="2" type="ORF">CUN60_10980</name>
</gene>
<dbReference type="EMBL" id="CP024847">
    <property type="protein sequence ID" value="AUR52793.1"/>
    <property type="molecule type" value="Genomic_DNA"/>
</dbReference>